<evidence type="ECO:0000259" key="5">
    <source>
        <dbReference type="Pfam" id="PF00496"/>
    </source>
</evidence>
<accession>A0A5C6UP50</accession>
<feature type="domain" description="Solute-binding protein family 5" evidence="5">
    <location>
        <begin position="134"/>
        <end position="384"/>
    </location>
</feature>
<name>A0A5C6UP50_9SPHN</name>
<evidence type="ECO:0000256" key="4">
    <source>
        <dbReference type="ARBA" id="ARBA00022729"/>
    </source>
</evidence>
<dbReference type="InterPro" id="IPR039424">
    <property type="entry name" value="SBP_5"/>
</dbReference>
<keyword evidence="4" id="KW-0732">Signal</keyword>
<keyword evidence="7" id="KW-1185">Reference proteome</keyword>
<dbReference type="GO" id="GO:0030313">
    <property type="term" value="C:cell envelope"/>
    <property type="evidence" value="ECO:0007669"/>
    <property type="project" value="UniProtKB-SubCell"/>
</dbReference>
<reference evidence="6 7" key="1">
    <citation type="submission" date="2019-08" db="EMBL/GenBank/DDBJ databases">
        <title>Sphingorhabdus soil sp. nov., isolated from arctic soil.</title>
        <authorList>
            <person name="Liu Y."/>
        </authorList>
    </citation>
    <scope>NUCLEOTIDE SEQUENCE [LARGE SCALE GENOMIC DNA]</scope>
    <source>
        <strain evidence="6 7">D-2Q-5-6</strain>
    </source>
</reference>
<dbReference type="SUPFAM" id="SSF53850">
    <property type="entry name" value="Periplasmic binding protein-like II"/>
    <property type="match status" value="1"/>
</dbReference>
<comment type="caution">
    <text evidence="6">The sequence shown here is derived from an EMBL/GenBank/DDBJ whole genome shotgun (WGS) entry which is preliminary data.</text>
</comment>
<evidence type="ECO:0000256" key="1">
    <source>
        <dbReference type="ARBA" id="ARBA00004418"/>
    </source>
</evidence>
<evidence type="ECO:0000256" key="2">
    <source>
        <dbReference type="ARBA" id="ARBA00005695"/>
    </source>
</evidence>
<dbReference type="Pfam" id="PF00496">
    <property type="entry name" value="SBP_bac_5"/>
    <property type="match status" value="1"/>
</dbReference>
<dbReference type="InterPro" id="IPR000914">
    <property type="entry name" value="SBP_5_dom"/>
</dbReference>
<dbReference type="GO" id="GO:0015833">
    <property type="term" value="P:peptide transport"/>
    <property type="evidence" value="ECO:0007669"/>
    <property type="project" value="TreeGrafter"/>
</dbReference>
<dbReference type="PANTHER" id="PTHR30290:SF10">
    <property type="entry name" value="PERIPLASMIC OLIGOPEPTIDE-BINDING PROTEIN-RELATED"/>
    <property type="match status" value="1"/>
</dbReference>
<dbReference type="GO" id="GO:1904680">
    <property type="term" value="F:peptide transmembrane transporter activity"/>
    <property type="evidence" value="ECO:0007669"/>
    <property type="project" value="TreeGrafter"/>
</dbReference>
<evidence type="ECO:0000256" key="3">
    <source>
        <dbReference type="ARBA" id="ARBA00022448"/>
    </source>
</evidence>
<gene>
    <name evidence="6" type="ORF">FSZ31_04135</name>
</gene>
<dbReference type="AlphaFoldDB" id="A0A5C6UP50"/>
<dbReference type="Proteomes" id="UP000321129">
    <property type="component" value="Unassembled WGS sequence"/>
</dbReference>
<dbReference type="Gene3D" id="3.90.76.10">
    <property type="entry name" value="Dipeptide-binding Protein, Domain 1"/>
    <property type="match status" value="1"/>
</dbReference>
<protein>
    <submittedName>
        <fullName evidence="6">ABC transporter substrate-binding protein</fullName>
    </submittedName>
</protein>
<dbReference type="PANTHER" id="PTHR30290">
    <property type="entry name" value="PERIPLASMIC BINDING COMPONENT OF ABC TRANSPORTER"/>
    <property type="match status" value="1"/>
</dbReference>
<dbReference type="Gene3D" id="3.10.105.10">
    <property type="entry name" value="Dipeptide-binding Protein, Domain 3"/>
    <property type="match status" value="1"/>
</dbReference>
<proteinExistence type="inferred from homology"/>
<comment type="similarity">
    <text evidence="2">Belongs to the bacterial solute-binding protein 5 family.</text>
</comment>
<evidence type="ECO:0000313" key="7">
    <source>
        <dbReference type="Proteomes" id="UP000321129"/>
    </source>
</evidence>
<comment type="subcellular location">
    <subcellularLocation>
        <location evidence="1">Periplasm</location>
    </subcellularLocation>
</comment>
<sequence length="554" mass="58923">MACAGNCRSWCRGDRLSLRRATALGRNAAAPYCGGHRRRDAGAMSAPAPSCFASAPPPTNVYRPLMRASLAPFLALGVALASCSAPSSEDAAQVALIGGSLRIADPTTDRLDDGDRLLLPALSQGLVGYDSDGKIEQGLAEAWTVTNDGLSYIFRIGPAHWNDGREVTAKDVANILTRRIAKASRNRLSGEVFAIESIRAMTDNVIEIRLGQPESDLLDLLAQPEFAIASKRRGWGPMRATAVGGHWLLSWAPERLGASASEDDLPPVALIDVAINAPDTALARFGLGAADAVLGGRYQDFPYVLASGIDTKQLIIDPAHGLFGLAFVNERGFFAASQNRSAIAKAIDRDAIVGAFGIEGWQPQLALRPSYADTPPVIAPVLPLWSDSPMANRRIEARRTVAAWRAAGGAPVTVRIALPDGAGSRILFASIEADLAAIGLVAKRVALFADADLRLIDQVAPSDNPLWLAHRLSCDGDVICDAEIEAKIARADATADIVDRNALLAEIDADLTGFVPYVPIATPLRWALVAQRLDGYRGNIRARHSLAQLAPRPQ</sequence>
<dbReference type="EMBL" id="VOPY01000001">
    <property type="protein sequence ID" value="TXC73921.1"/>
    <property type="molecule type" value="Genomic_DNA"/>
</dbReference>
<evidence type="ECO:0000313" key="6">
    <source>
        <dbReference type="EMBL" id="TXC73921.1"/>
    </source>
</evidence>
<keyword evidence="3" id="KW-0813">Transport</keyword>
<organism evidence="6 7">
    <name type="scientific">Flavisphingopyxis soli</name>
    <dbReference type="NCBI Taxonomy" id="2601267"/>
    <lineage>
        <taxon>Bacteria</taxon>
        <taxon>Pseudomonadati</taxon>
        <taxon>Pseudomonadota</taxon>
        <taxon>Alphaproteobacteria</taxon>
        <taxon>Sphingomonadales</taxon>
        <taxon>Sphingopyxidaceae</taxon>
        <taxon>Flavisphingopyxis</taxon>
    </lineage>
</organism>